<comment type="cofactor">
    <cofactor evidence="2">
        <name>Zn(2+)</name>
        <dbReference type="ChEBI" id="CHEBI:29105"/>
    </cofactor>
</comment>
<dbReference type="SMART" id="SM00956">
    <property type="entry name" value="RQC"/>
    <property type="match status" value="1"/>
</dbReference>
<dbReference type="Pfam" id="PF00271">
    <property type="entry name" value="Helicase_C"/>
    <property type="match status" value="1"/>
</dbReference>
<dbReference type="InterPro" id="IPR014001">
    <property type="entry name" value="Helicase_ATP-bd"/>
</dbReference>
<evidence type="ECO:0000256" key="16">
    <source>
        <dbReference type="NCBIfam" id="TIGR01389"/>
    </source>
</evidence>
<dbReference type="GO" id="GO:0046872">
    <property type="term" value="F:metal ion binding"/>
    <property type="evidence" value="ECO:0007669"/>
    <property type="project" value="UniProtKB-KW"/>
</dbReference>
<protein>
    <recommendedName>
        <fullName evidence="16">DNA helicase RecQ</fullName>
        <ecNumber evidence="16">5.6.2.4</ecNumber>
    </recommendedName>
</protein>
<evidence type="ECO:0000259" key="19">
    <source>
        <dbReference type="PROSITE" id="PS51194"/>
    </source>
</evidence>
<keyword evidence="8 20" id="KW-0347">Helicase</keyword>
<dbReference type="InterPro" id="IPR036390">
    <property type="entry name" value="WH_DNA-bd_sf"/>
</dbReference>
<feature type="domain" description="HRDC" evidence="17">
    <location>
        <begin position="529"/>
        <end position="609"/>
    </location>
</feature>
<dbReference type="Pfam" id="PF00270">
    <property type="entry name" value="DEAD"/>
    <property type="match status" value="1"/>
</dbReference>
<comment type="catalytic activity">
    <reaction evidence="15">
        <text>Couples ATP hydrolysis with the unwinding of duplex DNA by translocating in the 3'-5' direction.</text>
        <dbReference type="EC" id="5.6.2.4"/>
    </reaction>
</comment>
<evidence type="ECO:0000256" key="13">
    <source>
        <dbReference type="ARBA" id="ARBA00023204"/>
    </source>
</evidence>
<dbReference type="PANTHER" id="PTHR13710:SF105">
    <property type="entry name" value="ATP-DEPENDENT DNA HELICASE Q1"/>
    <property type="match status" value="1"/>
</dbReference>
<dbReference type="GO" id="GO:0006310">
    <property type="term" value="P:DNA recombination"/>
    <property type="evidence" value="ECO:0007669"/>
    <property type="project" value="UniProtKB-UniRule"/>
</dbReference>
<comment type="similarity">
    <text evidence="3">Belongs to the helicase family. RecQ subfamily.</text>
</comment>
<dbReference type="Pfam" id="PF09382">
    <property type="entry name" value="RQC"/>
    <property type="match status" value="1"/>
</dbReference>
<dbReference type="SMART" id="SM00490">
    <property type="entry name" value="HELICc"/>
    <property type="match status" value="1"/>
</dbReference>
<dbReference type="InterPro" id="IPR027417">
    <property type="entry name" value="P-loop_NTPase"/>
</dbReference>
<dbReference type="AlphaFoldDB" id="A0A918TST7"/>
<evidence type="ECO:0000313" key="21">
    <source>
        <dbReference type="Proteomes" id="UP000644507"/>
    </source>
</evidence>
<dbReference type="PROSITE" id="PS51192">
    <property type="entry name" value="HELICASE_ATP_BIND_1"/>
    <property type="match status" value="1"/>
</dbReference>
<dbReference type="InterPro" id="IPR036388">
    <property type="entry name" value="WH-like_DNA-bd_sf"/>
</dbReference>
<keyword evidence="10" id="KW-0067">ATP-binding</keyword>
<dbReference type="GO" id="GO:0030894">
    <property type="term" value="C:replisome"/>
    <property type="evidence" value="ECO:0007669"/>
    <property type="project" value="TreeGrafter"/>
</dbReference>
<evidence type="ECO:0000259" key="18">
    <source>
        <dbReference type="PROSITE" id="PS51192"/>
    </source>
</evidence>
<dbReference type="Proteomes" id="UP000644507">
    <property type="component" value="Unassembled WGS sequence"/>
</dbReference>
<keyword evidence="12" id="KW-0233">DNA recombination</keyword>
<keyword evidence="7" id="KW-0378">Hydrolase</keyword>
<name>A0A918TST7_9BACT</name>
<comment type="cofactor">
    <cofactor evidence="1">
        <name>Mg(2+)</name>
        <dbReference type="ChEBI" id="CHEBI:18420"/>
    </cofactor>
</comment>
<dbReference type="InterPro" id="IPR044876">
    <property type="entry name" value="HRDC_dom_sf"/>
</dbReference>
<dbReference type="InterPro" id="IPR011545">
    <property type="entry name" value="DEAD/DEAH_box_helicase_dom"/>
</dbReference>
<evidence type="ECO:0000256" key="9">
    <source>
        <dbReference type="ARBA" id="ARBA00022833"/>
    </source>
</evidence>
<dbReference type="SMART" id="SM00487">
    <property type="entry name" value="DEXDc"/>
    <property type="match status" value="1"/>
</dbReference>
<dbReference type="Pfam" id="PF14493">
    <property type="entry name" value="HTH_40"/>
    <property type="match status" value="1"/>
</dbReference>
<keyword evidence="13" id="KW-0234">DNA repair</keyword>
<dbReference type="PROSITE" id="PS51194">
    <property type="entry name" value="HELICASE_CTER"/>
    <property type="match status" value="1"/>
</dbReference>
<evidence type="ECO:0000259" key="17">
    <source>
        <dbReference type="PROSITE" id="PS50967"/>
    </source>
</evidence>
<accession>A0A918TST7</accession>
<dbReference type="GO" id="GO:0043590">
    <property type="term" value="C:bacterial nucleoid"/>
    <property type="evidence" value="ECO:0007669"/>
    <property type="project" value="TreeGrafter"/>
</dbReference>
<dbReference type="InterPro" id="IPR001650">
    <property type="entry name" value="Helicase_C-like"/>
</dbReference>
<keyword evidence="6" id="KW-0227">DNA damage</keyword>
<reference evidence="20" key="1">
    <citation type="journal article" date="2014" name="Int. J. Syst. Evol. Microbiol.">
        <title>Complete genome sequence of Corynebacterium casei LMG S-19264T (=DSM 44701T), isolated from a smear-ripened cheese.</title>
        <authorList>
            <consortium name="US DOE Joint Genome Institute (JGI-PGF)"/>
            <person name="Walter F."/>
            <person name="Albersmeier A."/>
            <person name="Kalinowski J."/>
            <person name="Ruckert C."/>
        </authorList>
    </citation>
    <scope>NUCLEOTIDE SEQUENCE</scope>
    <source>
        <strain evidence="20">KCTC 12988</strain>
    </source>
</reference>
<proteinExistence type="inferred from homology"/>
<evidence type="ECO:0000256" key="15">
    <source>
        <dbReference type="ARBA" id="ARBA00034617"/>
    </source>
</evidence>
<dbReference type="CDD" id="cd18794">
    <property type="entry name" value="SF2_C_RecQ"/>
    <property type="match status" value="1"/>
</dbReference>
<evidence type="ECO:0000313" key="20">
    <source>
        <dbReference type="EMBL" id="GHC60962.1"/>
    </source>
</evidence>
<dbReference type="FunFam" id="3.40.50.300:FF:000156">
    <property type="entry name" value="ATP-dependent DNA helicase recQ"/>
    <property type="match status" value="1"/>
</dbReference>
<keyword evidence="4" id="KW-0479">Metal-binding</keyword>
<dbReference type="FunFam" id="3.40.50.300:FF:000296">
    <property type="entry name" value="ATP-dependent DNA helicase RecQ"/>
    <property type="match status" value="1"/>
</dbReference>
<dbReference type="SMART" id="SM00341">
    <property type="entry name" value="HRDC"/>
    <property type="match status" value="1"/>
</dbReference>
<evidence type="ECO:0000256" key="10">
    <source>
        <dbReference type="ARBA" id="ARBA00022840"/>
    </source>
</evidence>
<dbReference type="CDD" id="cd17920">
    <property type="entry name" value="DEXHc_RecQ"/>
    <property type="match status" value="1"/>
</dbReference>
<dbReference type="EC" id="5.6.2.4" evidence="16"/>
<evidence type="ECO:0000256" key="8">
    <source>
        <dbReference type="ARBA" id="ARBA00022806"/>
    </source>
</evidence>
<keyword evidence="21" id="KW-1185">Reference proteome</keyword>
<dbReference type="EMBL" id="BMXI01000014">
    <property type="protein sequence ID" value="GHC60962.1"/>
    <property type="molecule type" value="Genomic_DNA"/>
</dbReference>
<dbReference type="GO" id="GO:0006281">
    <property type="term" value="P:DNA repair"/>
    <property type="evidence" value="ECO:0007669"/>
    <property type="project" value="UniProtKB-KW"/>
</dbReference>
<dbReference type="Pfam" id="PF00570">
    <property type="entry name" value="HRDC"/>
    <property type="match status" value="1"/>
</dbReference>
<dbReference type="PANTHER" id="PTHR13710">
    <property type="entry name" value="DNA HELICASE RECQ FAMILY MEMBER"/>
    <property type="match status" value="1"/>
</dbReference>
<dbReference type="GO" id="GO:0005737">
    <property type="term" value="C:cytoplasm"/>
    <property type="evidence" value="ECO:0007669"/>
    <property type="project" value="TreeGrafter"/>
</dbReference>
<dbReference type="InterPro" id="IPR032284">
    <property type="entry name" value="RecQ_Zn-bd"/>
</dbReference>
<dbReference type="InterPro" id="IPR018982">
    <property type="entry name" value="RQC_domain"/>
</dbReference>
<feature type="domain" description="Helicase C-terminal" evidence="19">
    <location>
        <begin position="222"/>
        <end position="371"/>
    </location>
</feature>
<dbReference type="Gene3D" id="3.40.50.300">
    <property type="entry name" value="P-loop containing nucleotide triphosphate hydrolases"/>
    <property type="match status" value="2"/>
</dbReference>
<keyword evidence="9" id="KW-0862">Zinc</keyword>
<evidence type="ECO:0000256" key="3">
    <source>
        <dbReference type="ARBA" id="ARBA00005446"/>
    </source>
</evidence>
<gene>
    <name evidence="20" type="primary">recQ</name>
    <name evidence="20" type="ORF">GCM10007100_30270</name>
</gene>
<dbReference type="GO" id="GO:0009432">
    <property type="term" value="P:SOS response"/>
    <property type="evidence" value="ECO:0007669"/>
    <property type="project" value="UniProtKB-UniRule"/>
</dbReference>
<evidence type="ECO:0000256" key="5">
    <source>
        <dbReference type="ARBA" id="ARBA00022741"/>
    </source>
</evidence>
<dbReference type="InterPro" id="IPR004589">
    <property type="entry name" value="DNA_helicase_ATP-dep_RecQ"/>
</dbReference>
<dbReference type="PROSITE" id="PS50967">
    <property type="entry name" value="HRDC"/>
    <property type="match status" value="1"/>
</dbReference>
<dbReference type="GO" id="GO:0043138">
    <property type="term" value="F:3'-5' DNA helicase activity"/>
    <property type="evidence" value="ECO:0007669"/>
    <property type="project" value="UniProtKB-EC"/>
</dbReference>
<sequence>MSVSASPDVREVLKRTFGFDDFRPHQAELVEGLVTGRDVFGVMPTGGGKSLCYQLPAVVAPGCAVVVSPLIALMKDQVDAALANGIRAACVNSNMSLEDRKEAARAYRTGELDLLYLAPERLSSSGMLDRLRDCPSGGPAFFAIDEAHCLSEWGHDFRPDYLFLGELRKAFPETPIGAFTATATSKVADDIEAKLNLHQPVKIRASFDRSNLYYDVRQKQDWESQLIDFVKARPGQSGVIYRTSRKSVEDTANLLKANGIAAQAYHAGMESAERSRVQEAFIRDDVGIIVATVAFGMGIDKPDVRFVLHGDLPKNIESYYQETGRAGRDGEPSECLLLYSPRDGAKLRNFLTEISDEKERLRTMNLLREMEKFAAVPTCRRKALLRYFGETLEGENCGNCDFCAGGYEKVDATRDAQYILSAIARTGERFGSRHVCDVVAGANTEKIRENGHQNLKTYGLGSGKHKKHWRNVLDNLIAHEVVELSDDGYSIPRLTAESWRIMKGEREFSFYQDPRKERAKVSKKAGEDIPCDEGLFEHLKALRKSIADEDSVPPYVVLADRTLRFLSAAMPVDDGDLRKIPGIGTHKCEVYGPRFLAVIGEYLGLHPEVERKRKSIAEVKPKASAEKVKRPPSATFMTTLEMIRSGLTLPEIAEKRSLSLSTIEGHFARFIEEGEELDWRAQVNPEQEKFARELLMKHGTESLKPVVEESEGRLTYGQVRILLAVMARE</sequence>
<feature type="domain" description="Helicase ATP-binding" evidence="18">
    <location>
        <begin position="30"/>
        <end position="201"/>
    </location>
</feature>
<dbReference type="SUPFAM" id="SSF46785">
    <property type="entry name" value="Winged helix' DNA-binding domain"/>
    <property type="match status" value="1"/>
</dbReference>
<dbReference type="InterPro" id="IPR002121">
    <property type="entry name" value="HRDC_dom"/>
</dbReference>
<keyword evidence="11" id="KW-0238">DNA-binding</keyword>
<dbReference type="Gene3D" id="1.10.150.80">
    <property type="entry name" value="HRDC domain"/>
    <property type="match status" value="1"/>
</dbReference>
<dbReference type="GO" id="GO:0016787">
    <property type="term" value="F:hydrolase activity"/>
    <property type="evidence" value="ECO:0007669"/>
    <property type="project" value="UniProtKB-KW"/>
</dbReference>
<evidence type="ECO:0000256" key="14">
    <source>
        <dbReference type="ARBA" id="ARBA00023235"/>
    </source>
</evidence>
<dbReference type="InterPro" id="IPR006293">
    <property type="entry name" value="DNA_helicase_ATP-dep_RecQ_bac"/>
</dbReference>
<keyword evidence="14" id="KW-0413">Isomerase</keyword>
<dbReference type="InterPro" id="IPR010997">
    <property type="entry name" value="HRDC-like_sf"/>
</dbReference>
<evidence type="ECO:0000256" key="11">
    <source>
        <dbReference type="ARBA" id="ARBA00023125"/>
    </source>
</evidence>
<evidence type="ECO:0000256" key="1">
    <source>
        <dbReference type="ARBA" id="ARBA00001946"/>
    </source>
</evidence>
<dbReference type="RefSeq" id="WP_189571656.1">
    <property type="nucleotide sequence ID" value="NZ_BMXI01000014.1"/>
</dbReference>
<dbReference type="GO" id="GO:0003677">
    <property type="term" value="F:DNA binding"/>
    <property type="evidence" value="ECO:0007669"/>
    <property type="project" value="UniProtKB-KW"/>
</dbReference>
<dbReference type="SUPFAM" id="SSF47819">
    <property type="entry name" value="HRDC-like"/>
    <property type="match status" value="1"/>
</dbReference>
<dbReference type="GO" id="GO:0005524">
    <property type="term" value="F:ATP binding"/>
    <property type="evidence" value="ECO:0007669"/>
    <property type="project" value="UniProtKB-KW"/>
</dbReference>
<dbReference type="InterPro" id="IPR029491">
    <property type="entry name" value="Helicase_HTH"/>
</dbReference>
<evidence type="ECO:0000256" key="2">
    <source>
        <dbReference type="ARBA" id="ARBA00001947"/>
    </source>
</evidence>
<evidence type="ECO:0000256" key="4">
    <source>
        <dbReference type="ARBA" id="ARBA00022723"/>
    </source>
</evidence>
<dbReference type="Pfam" id="PF16124">
    <property type="entry name" value="RecQ_Zn_bind"/>
    <property type="match status" value="1"/>
</dbReference>
<dbReference type="GO" id="GO:0009378">
    <property type="term" value="F:four-way junction helicase activity"/>
    <property type="evidence" value="ECO:0007669"/>
    <property type="project" value="TreeGrafter"/>
</dbReference>
<reference evidence="20" key="2">
    <citation type="submission" date="2020-09" db="EMBL/GenBank/DDBJ databases">
        <authorList>
            <person name="Sun Q."/>
            <person name="Kim S."/>
        </authorList>
    </citation>
    <scope>NUCLEOTIDE SEQUENCE</scope>
    <source>
        <strain evidence="20">KCTC 12988</strain>
    </source>
</reference>
<dbReference type="Gene3D" id="1.10.10.10">
    <property type="entry name" value="Winged helix-like DNA-binding domain superfamily/Winged helix DNA-binding domain"/>
    <property type="match status" value="1"/>
</dbReference>
<dbReference type="SUPFAM" id="SSF52540">
    <property type="entry name" value="P-loop containing nucleoside triphosphate hydrolases"/>
    <property type="match status" value="1"/>
</dbReference>
<organism evidence="20 21">
    <name type="scientific">Roseibacillus persicicus</name>
    <dbReference type="NCBI Taxonomy" id="454148"/>
    <lineage>
        <taxon>Bacteria</taxon>
        <taxon>Pseudomonadati</taxon>
        <taxon>Verrucomicrobiota</taxon>
        <taxon>Verrucomicrobiia</taxon>
        <taxon>Verrucomicrobiales</taxon>
        <taxon>Verrucomicrobiaceae</taxon>
        <taxon>Roseibacillus</taxon>
    </lineage>
</organism>
<dbReference type="GO" id="GO:0006260">
    <property type="term" value="P:DNA replication"/>
    <property type="evidence" value="ECO:0007669"/>
    <property type="project" value="InterPro"/>
</dbReference>
<comment type="caution">
    <text evidence="20">The sequence shown here is derived from an EMBL/GenBank/DDBJ whole genome shotgun (WGS) entry which is preliminary data.</text>
</comment>
<dbReference type="NCBIfam" id="TIGR01389">
    <property type="entry name" value="recQ"/>
    <property type="match status" value="1"/>
</dbReference>
<evidence type="ECO:0000256" key="6">
    <source>
        <dbReference type="ARBA" id="ARBA00022763"/>
    </source>
</evidence>
<dbReference type="NCBIfam" id="TIGR00614">
    <property type="entry name" value="recQ_fam"/>
    <property type="match status" value="1"/>
</dbReference>
<keyword evidence="5" id="KW-0547">Nucleotide-binding</keyword>
<evidence type="ECO:0000256" key="7">
    <source>
        <dbReference type="ARBA" id="ARBA00022801"/>
    </source>
</evidence>
<evidence type="ECO:0000256" key="12">
    <source>
        <dbReference type="ARBA" id="ARBA00023172"/>
    </source>
</evidence>